<evidence type="ECO:0000313" key="2">
    <source>
        <dbReference type="Proteomes" id="UP001190700"/>
    </source>
</evidence>
<accession>A0AAE0GNQ5</accession>
<organism evidence="1 2">
    <name type="scientific">Cymbomonas tetramitiformis</name>
    <dbReference type="NCBI Taxonomy" id="36881"/>
    <lineage>
        <taxon>Eukaryota</taxon>
        <taxon>Viridiplantae</taxon>
        <taxon>Chlorophyta</taxon>
        <taxon>Pyramimonadophyceae</taxon>
        <taxon>Pyramimonadales</taxon>
        <taxon>Pyramimonadaceae</taxon>
        <taxon>Cymbomonas</taxon>
    </lineage>
</organism>
<reference evidence="1 2" key="1">
    <citation type="journal article" date="2015" name="Genome Biol. Evol.">
        <title>Comparative Genomics of a Bacterivorous Green Alga Reveals Evolutionary Causalities and Consequences of Phago-Mixotrophic Mode of Nutrition.</title>
        <authorList>
            <person name="Burns J.A."/>
            <person name="Paasch A."/>
            <person name="Narechania A."/>
            <person name="Kim E."/>
        </authorList>
    </citation>
    <scope>NUCLEOTIDE SEQUENCE [LARGE SCALE GENOMIC DNA]</scope>
    <source>
        <strain evidence="1 2">PLY_AMNH</strain>
    </source>
</reference>
<gene>
    <name evidence="1" type="ORF">CYMTET_10941</name>
</gene>
<sequence>MGIIKTPLRNCLQSGTLSALMMCSLNGPELGDKEAVHALILRASAKWVVMKARTPARASGAARPKTIYKGKSIGDTSADPIRVLRGALDGAVDDVEDDVAMPDDIAGCSIAIENEENDPAADEPECAWCEETFQAPEGWRIVLQPPERVITHSTLKRAAKIAHRFKDAWHLGVFRYISQTGSEKGMKATYYNDEGLLYFHSLDLDDYGIDKKWVILKRAPKKKPVADEAE</sequence>
<evidence type="ECO:0000313" key="1">
    <source>
        <dbReference type="EMBL" id="KAK3281258.1"/>
    </source>
</evidence>
<proteinExistence type="predicted"/>
<dbReference type="EMBL" id="LGRX02003915">
    <property type="protein sequence ID" value="KAK3281258.1"/>
    <property type="molecule type" value="Genomic_DNA"/>
</dbReference>
<protein>
    <submittedName>
        <fullName evidence="1">Uncharacterized protein</fullName>
    </submittedName>
</protein>
<comment type="caution">
    <text evidence="1">The sequence shown here is derived from an EMBL/GenBank/DDBJ whole genome shotgun (WGS) entry which is preliminary data.</text>
</comment>
<name>A0AAE0GNQ5_9CHLO</name>
<keyword evidence="2" id="KW-1185">Reference proteome</keyword>
<dbReference type="AlphaFoldDB" id="A0AAE0GNQ5"/>
<dbReference type="Proteomes" id="UP001190700">
    <property type="component" value="Unassembled WGS sequence"/>
</dbReference>